<dbReference type="AlphaFoldDB" id="A0A6P2QMG1"/>
<dbReference type="GO" id="GO:0005737">
    <property type="term" value="C:cytoplasm"/>
    <property type="evidence" value="ECO:0007669"/>
    <property type="project" value="TreeGrafter"/>
</dbReference>
<evidence type="ECO:0000313" key="5">
    <source>
        <dbReference type="Proteomes" id="UP000494261"/>
    </source>
</evidence>
<gene>
    <name evidence="4" type="ORF">BLA13014_05901</name>
</gene>
<dbReference type="PANTHER" id="PTHR20857:SF23">
    <property type="entry name" value="THIAMINE BIOSYNTHETIC BIFUNCTIONAL ENZYME"/>
    <property type="match status" value="1"/>
</dbReference>
<organism evidence="4 5">
    <name type="scientific">Burkholderia aenigmatica</name>
    <dbReference type="NCBI Taxonomy" id="2015348"/>
    <lineage>
        <taxon>Bacteria</taxon>
        <taxon>Pseudomonadati</taxon>
        <taxon>Pseudomonadota</taxon>
        <taxon>Betaproteobacteria</taxon>
        <taxon>Burkholderiales</taxon>
        <taxon>Burkholderiaceae</taxon>
        <taxon>Burkholderia</taxon>
        <taxon>Burkholderia cepacia complex</taxon>
    </lineage>
</organism>
<dbReference type="Gene3D" id="3.20.20.70">
    <property type="entry name" value="Aldolase class I"/>
    <property type="match status" value="1"/>
</dbReference>
<dbReference type="Proteomes" id="UP000494261">
    <property type="component" value="Unassembled WGS sequence"/>
</dbReference>
<dbReference type="GO" id="GO:0009228">
    <property type="term" value="P:thiamine biosynthetic process"/>
    <property type="evidence" value="ECO:0007669"/>
    <property type="project" value="UniProtKB-KW"/>
</dbReference>
<dbReference type="InterPro" id="IPR036206">
    <property type="entry name" value="ThiamineP_synth_sf"/>
</dbReference>
<comment type="pathway">
    <text evidence="1">Cofactor biosynthesis; thiamine diphosphate biosynthesis.</text>
</comment>
<feature type="domain" description="Thiamine phosphate synthase/TenI" evidence="3">
    <location>
        <begin position="32"/>
        <end position="202"/>
    </location>
</feature>
<dbReference type="Pfam" id="PF02581">
    <property type="entry name" value="TMP-TENI"/>
    <property type="match status" value="1"/>
</dbReference>
<dbReference type="SUPFAM" id="SSF51391">
    <property type="entry name" value="Thiamin phosphate synthase"/>
    <property type="match status" value="1"/>
</dbReference>
<evidence type="ECO:0000259" key="3">
    <source>
        <dbReference type="Pfam" id="PF02581"/>
    </source>
</evidence>
<evidence type="ECO:0000256" key="2">
    <source>
        <dbReference type="ARBA" id="ARBA00022977"/>
    </source>
</evidence>
<dbReference type="EMBL" id="CABVQC010000051">
    <property type="protein sequence ID" value="VWC24476.1"/>
    <property type="molecule type" value="Genomic_DNA"/>
</dbReference>
<accession>A0A6P2QMG1</accession>
<sequence length="204" mass="21154">MNDGRASPHAMNATLPRCCVITPEPASASAADCAAFLDRLSAVLARGETLVQLRVKSLDATAFASLAAEALARCNAAGAHLMLNGPIDAAGVMRLDNAGWHLDGTALRAAAQRPLPAGRWMSAACHTHDDLLLAARAGADFVTLSPVLPTLSHPGAPTLGWAQFEALAAEAAMPVFALGGMTRTHLDDARRHGAYGVAGIRGFW</sequence>
<reference evidence="4 5" key="1">
    <citation type="submission" date="2019-09" db="EMBL/GenBank/DDBJ databases">
        <authorList>
            <person name="Depoorter E."/>
        </authorList>
    </citation>
    <scope>NUCLEOTIDE SEQUENCE [LARGE SCALE GENOMIC DNA]</scope>
    <source>
        <strain evidence="4">LMG 13014</strain>
    </source>
</reference>
<evidence type="ECO:0000256" key="1">
    <source>
        <dbReference type="ARBA" id="ARBA00004948"/>
    </source>
</evidence>
<dbReference type="InterPro" id="IPR013785">
    <property type="entry name" value="Aldolase_TIM"/>
</dbReference>
<evidence type="ECO:0000313" key="4">
    <source>
        <dbReference type="EMBL" id="VWC24476.1"/>
    </source>
</evidence>
<dbReference type="CDD" id="cd00564">
    <property type="entry name" value="TMP_TenI"/>
    <property type="match status" value="1"/>
</dbReference>
<dbReference type="InterPro" id="IPR022998">
    <property type="entry name" value="ThiamineP_synth_TenI"/>
</dbReference>
<name>A0A6P2QMG1_9BURK</name>
<dbReference type="GO" id="GO:0004789">
    <property type="term" value="F:thiamine-phosphate diphosphorylase activity"/>
    <property type="evidence" value="ECO:0007669"/>
    <property type="project" value="TreeGrafter"/>
</dbReference>
<proteinExistence type="predicted"/>
<protein>
    <submittedName>
        <fullName evidence="4">Thiamine monophosphate synthase</fullName>
    </submittedName>
</protein>
<dbReference type="PANTHER" id="PTHR20857">
    <property type="entry name" value="THIAMINE-PHOSPHATE PYROPHOSPHORYLASE"/>
    <property type="match status" value="1"/>
</dbReference>
<keyword evidence="2" id="KW-0784">Thiamine biosynthesis</keyword>